<feature type="domain" description="SEC7" evidence="2">
    <location>
        <begin position="685"/>
        <end position="895"/>
    </location>
</feature>
<feature type="compositionally biased region" description="Pro residues" evidence="1">
    <location>
        <begin position="253"/>
        <end position="263"/>
    </location>
</feature>
<accession>D7FVF3</accession>
<reference evidence="3 4" key="1">
    <citation type="journal article" date="2010" name="Nature">
        <title>The Ectocarpus genome and the independent evolution of multicellularity in brown algae.</title>
        <authorList>
            <person name="Cock J.M."/>
            <person name="Sterck L."/>
            <person name="Rouze P."/>
            <person name="Scornet D."/>
            <person name="Allen A.E."/>
            <person name="Amoutzias G."/>
            <person name="Anthouard V."/>
            <person name="Artiguenave F."/>
            <person name="Aury J.M."/>
            <person name="Badger J.H."/>
            <person name="Beszteri B."/>
            <person name="Billiau K."/>
            <person name="Bonnet E."/>
            <person name="Bothwell J.H."/>
            <person name="Bowler C."/>
            <person name="Boyen C."/>
            <person name="Brownlee C."/>
            <person name="Carrano C.J."/>
            <person name="Charrier B."/>
            <person name="Cho G.Y."/>
            <person name="Coelho S.M."/>
            <person name="Collen J."/>
            <person name="Corre E."/>
            <person name="Da Silva C."/>
            <person name="Delage L."/>
            <person name="Delaroque N."/>
            <person name="Dittami S.M."/>
            <person name="Doulbeau S."/>
            <person name="Elias M."/>
            <person name="Farnham G."/>
            <person name="Gachon C.M."/>
            <person name="Gschloessl B."/>
            <person name="Heesch S."/>
            <person name="Jabbari K."/>
            <person name="Jubin C."/>
            <person name="Kawai H."/>
            <person name="Kimura K."/>
            <person name="Kloareg B."/>
            <person name="Kupper F.C."/>
            <person name="Lang D."/>
            <person name="Le Bail A."/>
            <person name="Leblanc C."/>
            <person name="Lerouge P."/>
            <person name="Lohr M."/>
            <person name="Lopez P.J."/>
            <person name="Martens C."/>
            <person name="Maumus F."/>
            <person name="Michel G."/>
            <person name="Miranda-Saavedra D."/>
            <person name="Morales J."/>
            <person name="Moreau H."/>
            <person name="Motomura T."/>
            <person name="Nagasato C."/>
            <person name="Napoli C.A."/>
            <person name="Nelson D.R."/>
            <person name="Nyvall-Collen P."/>
            <person name="Peters A.F."/>
            <person name="Pommier C."/>
            <person name="Potin P."/>
            <person name="Poulain J."/>
            <person name="Quesneville H."/>
            <person name="Read B."/>
            <person name="Rensing S.A."/>
            <person name="Ritter A."/>
            <person name="Rousvoal S."/>
            <person name="Samanta M."/>
            <person name="Samson G."/>
            <person name="Schroeder D.C."/>
            <person name="Segurens B."/>
            <person name="Strittmatter M."/>
            <person name="Tonon T."/>
            <person name="Tregear J.W."/>
            <person name="Valentin K."/>
            <person name="von Dassow P."/>
            <person name="Yamagishi T."/>
            <person name="Van de Peer Y."/>
            <person name="Wincker P."/>
        </authorList>
    </citation>
    <scope>NUCLEOTIDE SEQUENCE [LARGE SCALE GENOMIC DNA]</scope>
    <source>
        <strain evidence="4">Ec32 / CCAP1310/4</strain>
    </source>
</reference>
<sequence>MASSVNANAVLCVKGEIHNVLTVLRLNSRWASRERFTREIPLQAESPLARAFKGLHSHLEEVDDLANVDTVRYLLPFLAVVESPATTGPMTGVALSSLHKFLLYGFIRKDCPRVKEGITLVAQAISRCHFEETDPESDELVLMKLLELSALCLRCEVGDLLTDESCWNIFVACYNLYHITTDDKSFGLLRDTAGNTLAHIVLMLFSRPRVSRASKSAAPGGAATADATVAAGGAVLHETLGQKAGAEARDCPPTEPSKAPPTPGGDRDGLAQASPPPPAAAGLWRHGSSSKAGDEEGSSSGKQTPFGRGRGVPPPLEGGQEEEPWPSLDGANDDGASQGVDDGVVVAGRGALKAMMGPGNGRFGLGGVGGPVSPVQPTKHGGGRDSGTAEQEGVLVKLMRFLSLLSDPRSNGSAECVLSLSLINIALEAGGADLGRIPSLVRVMRGDLCKHLLQNSQTDDLDVLSLTLRVVFNLFNSIKDHLKVQLEVFLTSVHLRVLDGSSYGPEQQELALESLLEFTREPALMTDVYINYDCDVQCTNLFETICHSLSSHALPRDGMEVNALNRLALEGVLAVIESISRRCGPSSKPPSSSQQLGFWVQQAGGGGGGGGAPPLPLSGPHSGGLSASLGGPDSSRRGSVSDSDSDQEYIAAFGGGGAVHGRGDGGGAPFAGSGGGGGAAGELGWLERARARTAEVLQGRKKMKRRLGLAARKFNTGSKGWLEYAQELGLIPTPKTAAATAAFLKGTLLLDKSMLGEYLSRGPADKYPFNAQVLEEYVKLFDMRDKTFVEALRAFLKEFRLPGEAQCIDRLMEAFAGQQYEQGKDSGQHPFVNADAAFTMAFSAIMLNTDLHNPQIQDHRRMTLDDFIRNNRQINGGKDLPREFLEDMYTSIKENEIQVHRDHVAMAADGLGIDYTVHWDGILNRSNNVASASFTPAQAARKHLFPAGVHERDMLLSVTGPASDAIRAVFLRTQDDLLVLGCLRGFRSHARACVYLGLLAPFDAALVFFFRRGLEYASSAAAGAAGLPLPEVLKNPGLPDVTDMAACAPFASGCVLHRDLLALKCGLELARAYAHCVSTAWGPMLECVFALADLQALPASLTDVDDFGDAQGNPLPPSVFAKRCRDRARSGHNVLLSQSGRVRAAAAASSGRGGGGGGGGSGGGGGGGLWGSLSGVLFSRGGEGDGGGGRRGGTAAEAAIGAIAEVVRTVQLEQLFPQTKDLPLEVVEGLLGALLTIRDPATPRRPPSNGAGEAESMAVVAAAAAASFEAHAVLALELSSRVVLANRQRVPSLWPALHSFLARVLGGEDSVTMTRMPYLVERAMVTVLRACIHMFDREDMGAMLLQSLKLLLSLPPDVVLPLSNRLASGLLILIQANASALSLPSTAVQWEVISALMGKAVLGGGGRGFILEALAFVVNRGLGLLGRHNVVSVHALLTRFVRGDFSDGKADFAWTLQACAALEAMTFALLRDLHTSPPSAAAAAAATVAVPHDINNKDGDGAAKKLPQRQWTIVDDDAAAGGGVDEGGGVGAGGTGGAGAPGTESVGDDGAADTAGSILSRYEAEGMWLSTLQTLGALAGSHFPKVAKGAADALERLVLELHGVGAPAWGTAFSEVLLQLPVPLLPPHFRPAAGVVVQGTWSEEVCIRCCSILSRAFLHHLQALTSLPGFGKLWLDTVTLISRNLEANGSSGADGVAAESCQQILTNLVMVVAYAGLLGGQHVLGDTGPGDASGGGGSRGGDPQRLLHETREILEPVCPGLRPLLKGLAGTGTTTPEALDSQPPPPPPAAEPPAEPPTEAPSSHEGLGDGSDVTTAAPEVEAPSFPERDADAGGADSVLDYGGDGSLAVDEARGVGDPWSSSPANDDELQAADGLFEDKGAAGGGERDAAAGAREVFDRPVVQSSPAPPILSGGRPQIV</sequence>
<dbReference type="InterPro" id="IPR032691">
    <property type="entry name" value="Mon2/Sec7/BIG1-like_HUS"/>
</dbReference>
<dbReference type="OrthoDB" id="430364at2759"/>
<dbReference type="PROSITE" id="PS50190">
    <property type="entry name" value="SEC7"/>
    <property type="match status" value="1"/>
</dbReference>
<dbReference type="SMART" id="SM00222">
    <property type="entry name" value="Sec7"/>
    <property type="match status" value="1"/>
</dbReference>
<feature type="compositionally biased region" description="Low complexity" evidence="1">
    <location>
        <begin position="618"/>
        <end position="642"/>
    </location>
</feature>
<dbReference type="STRING" id="2880.D7FVF3"/>
<feature type="region of interest" description="Disordered" evidence="1">
    <location>
        <begin position="243"/>
        <end position="341"/>
    </location>
</feature>
<evidence type="ECO:0000259" key="2">
    <source>
        <dbReference type="PROSITE" id="PS50190"/>
    </source>
</evidence>
<feature type="compositionally biased region" description="Pro residues" evidence="1">
    <location>
        <begin position="1782"/>
        <end position="1799"/>
    </location>
</feature>
<dbReference type="InterPro" id="IPR023394">
    <property type="entry name" value="Sec7_C_sf"/>
</dbReference>
<evidence type="ECO:0000256" key="1">
    <source>
        <dbReference type="SAM" id="MobiDB-lite"/>
    </source>
</evidence>
<dbReference type="eggNOG" id="KOG0928">
    <property type="taxonomic scope" value="Eukaryota"/>
</dbReference>
<evidence type="ECO:0000313" key="3">
    <source>
        <dbReference type="EMBL" id="CBJ26325.1"/>
    </source>
</evidence>
<dbReference type="GO" id="GO:0032012">
    <property type="term" value="P:regulation of ARF protein signal transduction"/>
    <property type="evidence" value="ECO:0007669"/>
    <property type="project" value="InterPro"/>
</dbReference>
<dbReference type="Proteomes" id="UP000002630">
    <property type="component" value="Linkage Group LG17"/>
</dbReference>
<dbReference type="GO" id="GO:0005737">
    <property type="term" value="C:cytoplasm"/>
    <property type="evidence" value="ECO:0007669"/>
    <property type="project" value="UniProtKB-ARBA"/>
</dbReference>
<feature type="compositionally biased region" description="Low complexity" evidence="1">
    <location>
        <begin position="1764"/>
        <end position="1775"/>
    </location>
</feature>
<keyword evidence="4" id="KW-1185">Reference proteome</keyword>
<dbReference type="SUPFAM" id="SSF48425">
    <property type="entry name" value="Sec7 domain"/>
    <property type="match status" value="1"/>
</dbReference>
<dbReference type="Gene3D" id="1.10.1000.11">
    <property type="entry name" value="Arf Nucleotide-binding Site Opener,domain 2"/>
    <property type="match status" value="1"/>
</dbReference>
<dbReference type="GO" id="GO:0005085">
    <property type="term" value="F:guanyl-nucleotide exchange factor activity"/>
    <property type="evidence" value="ECO:0007669"/>
    <property type="project" value="InterPro"/>
</dbReference>
<organism evidence="3 4">
    <name type="scientific">Ectocarpus siliculosus</name>
    <name type="common">Brown alga</name>
    <name type="synonym">Conferva siliculosa</name>
    <dbReference type="NCBI Taxonomy" id="2880"/>
    <lineage>
        <taxon>Eukaryota</taxon>
        <taxon>Sar</taxon>
        <taxon>Stramenopiles</taxon>
        <taxon>Ochrophyta</taxon>
        <taxon>PX clade</taxon>
        <taxon>Phaeophyceae</taxon>
        <taxon>Ectocarpales</taxon>
        <taxon>Ectocarpaceae</taxon>
        <taxon>Ectocarpus</taxon>
    </lineage>
</organism>
<dbReference type="InParanoid" id="D7FVF3"/>
<dbReference type="CDD" id="cd00171">
    <property type="entry name" value="Sec7"/>
    <property type="match status" value="1"/>
</dbReference>
<name>D7FVF3_ECTSI</name>
<feature type="compositionally biased region" description="Gly residues" evidence="1">
    <location>
        <begin position="1524"/>
        <end position="1540"/>
    </location>
</feature>
<gene>
    <name evidence="3" type="primary">GBF1</name>
    <name evidence="3" type="ORF">Esi_0029_0140</name>
</gene>
<evidence type="ECO:0000313" key="4">
    <source>
        <dbReference type="Proteomes" id="UP000002630"/>
    </source>
</evidence>
<protein>
    <submittedName>
        <fullName evidence="3">GBF1, ArfGEF protein of the BIG/GBF subfamily</fullName>
    </submittedName>
</protein>
<dbReference type="GO" id="GO:0012505">
    <property type="term" value="C:endomembrane system"/>
    <property type="evidence" value="ECO:0007669"/>
    <property type="project" value="UniProtKB-ARBA"/>
</dbReference>
<dbReference type="Pfam" id="PF12783">
    <property type="entry name" value="Sec7-like_HUS"/>
    <property type="match status" value="1"/>
</dbReference>
<dbReference type="OMA" id="LFETICH"/>
<feature type="region of interest" description="Disordered" evidence="1">
    <location>
        <begin position="1524"/>
        <end position="1550"/>
    </location>
</feature>
<proteinExistence type="predicted"/>
<dbReference type="InterPro" id="IPR000904">
    <property type="entry name" value="Sec7_dom"/>
</dbReference>
<dbReference type="PANTHER" id="PTHR10663">
    <property type="entry name" value="GUANYL-NUCLEOTIDE EXCHANGE FACTOR"/>
    <property type="match status" value="1"/>
</dbReference>
<feature type="compositionally biased region" description="Basic and acidic residues" evidence="1">
    <location>
        <begin position="1876"/>
        <end position="1889"/>
    </location>
</feature>
<feature type="region of interest" description="Disordered" evidence="1">
    <location>
        <begin position="1764"/>
        <end position="1919"/>
    </location>
</feature>
<dbReference type="EMBL" id="FN649742">
    <property type="protein sequence ID" value="CBJ26325.1"/>
    <property type="molecule type" value="Genomic_DNA"/>
</dbReference>
<dbReference type="Pfam" id="PF01369">
    <property type="entry name" value="Sec7"/>
    <property type="match status" value="1"/>
</dbReference>
<dbReference type="EMBL" id="FN648475">
    <property type="protein sequence ID" value="CBJ26325.1"/>
    <property type="molecule type" value="Genomic_DNA"/>
</dbReference>
<dbReference type="GO" id="GO:0016192">
    <property type="term" value="P:vesicle-mediated transport"/>
    <property type="evidence" value="ECO:0007669"/>
    <property type="project" value="UniProtKB-ARBA"/>
</dbReference>
<dbReference type="Gene3D" id="1.10.220.20">
    <property type="match status" value="1"/>
</dbReference>
<dbReference type="InterPro" id="IPR035999">
    <property type="entry name" value="Sec7_dom_sf"/>
</dbReference>
<dbReference type="FunFam" id="1.10.1000.11:FF:000002">
    <property type="entry name" value="Cytohesin 1"/>
    <property type="match status" value="1"/>
</dbReference>
<dbReference type="PANTHER" id="PTHR10663:SF388">
    <property type="entry name" value="GOLGI-SPECIFIC BREFELDIN A-RESISTANCE GUANINE NUCLEOTIDE EXCHANGE FACTOR 1"/>
    <property type="match status" value="1"/>
</dbReference>
<feature type="region of interest" description="Disordered" evidence="1">
    <location>
        <begin position="583"/>
        <end position="645"/>
    </location>
</feature>
<feature type="compositionally biased region" description="Gly residues" evidence="1">
    <location>
        <begin position="603"/>
        <end position="612"/>
    </location>
</feature>